<dbReference type="EMBL" id="JARPTC010000008">
    <property type="protein sequence ID" value="MDO7786860.1"/>
    <property type="molecule type" value="Genomic_DNA"/>
</dbReference>
<sequence>MKKEKENLDYLVKSFEQDFGNVTKLNYDQRKFFKIKFIELISSRKRIIDLENSTKYVLLDTLLESLTNPVKAPRKILFFSKYFFSKAYYFIRKNETKLPLRKIILSLLRPLYKKINTCFHGRPKANLVKNTLIMAAEDFQPKRKDITIGVIMDKFSYDCFKYEANLVIFTPENWKEVLSNNTPDFLLVESAWRGNNNSWMGYLNDLGKVEDSRLFELVNWCKDKNIKTVFWNKEDPPHFERFITAAKLFDYVFTTDIDCVPRYKGMLGHERVFCLPFGAQPKIHNPIGSKPKVHDVAFAGSWYEKNHDARKRQMKYMLEPAFKYKLHIFDRNYSRNNDTLRFPEKYMPFIVGEASYQEINYIYKIYKVFLNVNSVSASPTMFSRRVFEILASGTCVVSSYSKGIDEILGSDLVKMSNSWEETKRHLDQLIKDEAKRERLAHLGVRMVLQHHTYSNRLKYIIDNIDLNTKDSETSKREITIVAYANSEESINSLLESYSRQEYAEKEMILLLDETNLNGAKWERLAQACESITITKVDKTIDRQEWMHKALEVAKYEYIAVFDGACFYGKHYLGDLNMAFDFTDASIVGKGSYYTYFEDEQALALNNRHMNHCYTPLVLAEACIIKKEVFSRLKAKTESNQAQQGNFLTDCASEGFKIYSADRYNFVQIQKGKATKLADYEIVNYSKDYINQIEI</sequence>
<evidence type="ECO:0000259" key="1">
    <source>
        <dbReference type="Pfam" id="PF13524"/>
    </source>
</evidence>
<dbReference type="InterPro" id="IPR029044">
    <property type="entry name" value="Nucleotide-diphossugar_trans"/>
</dbReference>
<keyword evidence="2" id="KW-0808">Transferase</keyword>
<dbReference type="Gene3D" id="3.40.50.2000">
    <property type="entry name" value="Glycogen Phosphorylase B"/>
    <property type="match status" value="1"/>
</dbReference>
<dbReference type="InterPro" id="IPR055259">
    <property type="entry name" value="YkvP/CgeB_Glyco_trans-like"/>
</dbReference>
<dbReference type="Gene3D" id="3.90.550.10">
    <property type="entry name" value="Spore Coat Polysaccharide Biosynthesis Protein SpsA, Chain A"/>
    <property type="match status" value="1"/>
</dbReference>
<keyword evidence="3" id="KW-1185">Reference proteome</keyword>
<dbReference type="AlphaFoldDB" id="A0AAW7ZBE7"/>
<gene>
    <name evidence="2" type="ORF">P6N53_06445</name>
</gene>
<evidence type="ECO:0000313" key="2">
    <source>
        <dbReference type="EMBL" id="MDO7786860.1"/>
    </source>
</evidence>
<evidence type="ECO:0000313" key="3">
    <source>
        <dbReference type="Proteomes" id="UP001172911"/>
    </source>
</evidence>
<accession>A0AAW7ZBE7</accession>
<proteinExistence type="predicted"/>
<dbReference type="GO" id="GO:0016757">
    <property type="term" value="F:glycosyltransferase activity"/>
    <property type="evidence" value="ECO:0007669"/>
    <property type="project" value="UniProtKB-KW"/>
</dbReference>
<dbReference type="EC" id="2.4.-.-" evidence="2"/>
<dbReference type="SUPFAM" id="SSF53756">
    <property type="entry name" value="UDP-Glycosyltransferase/glycogen phosphorylase"/>
    <property type="match status" value="1"/>
</dbReference>
<dbReference type="SUPFAM" id="SSF53448">
    <property type="entry name" value="Nucleotide-diphospho-sugar transferases"/>
    <property type="match status" value="1"/>
</dbReference>
<organism evidence="2 3">
    <name type="scientific">Desulforamulus aquiferis</name>
    <dbReference type="NCBI Taxonomy" id="1397668"/>
    <lineage>
        <taxon>Bacteria</taxon>
        <taxon>Bacillati</taxon>
        <taxon>Bacillota</taxon>
        <taxon>Clostridia</taxon>
        <taxon>Eubacteriales</taxon>
        <taxon>Peptococcaceae</taxon>
        <taxon>Desulforamulus</taxon>
    </lineage>
</organism>
<protein>
    <submittedName>
        <fullName evidence="2">Glycosyltransferase</fullName>
        <ecNumber evidence="2">2.4.-.-</ecNumber>
    </submittedName>
</protein>
<feature type="domain" description="Spore protein YkvP/CgeB glycosyl transferase-like" evidence="1">
    <location>
        <begin position="350"/>
        <end position="462"/>
    </location>
</feature>
<reference evidence="2" key="1">
    <citation type="journal article" date="2023" name="J. Hazard. Mater.">
        <title>Anaerobic biodegradation of pyrene and benzo[a]pyrene by a new sulfate-reducing Desulforamulus aquiferis strain DSA.</title>
        <authorList>
            <person name="Zhang Z."/>
            <person name="Sun J."/>
            <person name="Gong X."/>
            <person name="Wang C."/>
            <person name="Wang H."/>
        </authorList>
    </citation>
    <scope>NUCLEOTIDE SEQUENCE</scope>
    <source>
        <strain evidence="2">DSA</strain>
    </source>
</reference>
<dbReference type="Proteomes" id="UP001172911">
    <property type="component" value="Unassembled WGS sequence"/>
</dbReference>
<keyword evidence="2" id="KW-0328">Glycosyltransferase</keyword>
<dbReference type="Pfam" id="PF13524">
    <property type="entry name" value="Glyco_trans_1_2"/>
    <property type="match status" value="1"/>
</dbReference>
<reference evidence="2" key="2">
    <citation type="submission" date="2023-03" db="EMBL/GenBank/DDBJ databases">
        <authorList>
            <person name="Zhang Z."/>
        </authorList>
    </citation>
    <scope>NUCLEOTIDE SEQUENCE</scope>
    <source>
        <strain evidence="2">DSA</strain>
    </source>
</reference>
<name>A0AAW7ZBE7_9FIRM</name>
<comment type="caution">
    <text evidence="2">The sequence shown here is derived from an EMBL/GenBank/DDBJ whole genome shotgun (WGS) entry which is preliminary data.</text>
</comment>